<keyword evidence="1" id="KW-1133">Transmembrane helix</keyword>
<organism evidence="2 3">
    <name type="scientific">Plasmodium yoelii yoelii</name>
    <dbReference type="NCBI Taxonomy" id="73239"/>
    <lineage>
        <taxon>Eukaryota</taxon>
        <taxon>Sar</taxon>
        <taxon>Alveolata</taxon>
        <taxon>Apicomplexa</taxon>
        <taxon>Aconoidasida</taxon>
        <taxon>Haemosporida</taxon>
        <taxon>Plasmodiidae</taxon>
        <taxon>Plasmodium</taxon>
        <taxon>Plasmodium (Vinckeia)</taxon>
    </lineage>
</organism>
<evidence type="ECO:0000313" key="2">
    <source>
        <dbReference type="EMBL" id="EAA19734.1"/>
    </source>
</evidence>
<dbReference type="Pfam" id="PF06022">
    <property type="entry name" value="Cir_Bir_Yir"/>
    <property type="match status" value="1"/>
</dbReference>
<proteinExistence type="predicted"/>
<reference evidence="2 3" key="1">
    <citation type="journal article" date="2002" name="Nature">
        <title>Genome sequence and comparative analysis of the model rodent malaria parasite Plasmodium yoelii yoelii.</title>
        <authorList>
            <person name="Carlton J.M."/>
            <person name="Angiuoli S.V."/>
            <person name="Suh B.B."/>
            <person name="Kooij T.W."/>
            <person name="Pertea M."/>
            <person name="Silva J.C."/>
            <person name="Ermolaeva M.D."/>
            <person name="Allen J.E."/>
            <person name="Selengut J.D."/>
            <person name="Koo H.L."/>
            <person name="Peterson J.D."/>
            <person name="Pop M."/>
            <person name="Kosack D.S."/>
            <person name="Shumway M.F."/>
            <person name="Bidwell S.L."/>
            <person name="Shallom S.J."/>
            <person name="van Aken S.E."/>
            <person name="Riedmuller S.B."/>
            <person name="Feldblyum T.V."/>
            <person name="Cho J.K."/>
            <person name="Quackenbush J."/>
            <person name="Sedegah M."/>
            <person name="Shoaibi A."/>
            <person name="Cummings L.M."/>
            <person name="Florens L."/>
            <person name="Yates J.R."/>
            <person name="Raine J.D."/>
            <person name="Sinden R.E."/>
            <person name="Harris M.A."/>
            <person name="Cunningham D.A."/>
            <person name="Preiser P.R."/>
            <person name="Bergman L.W."/>
            <person name="Vaidya A.B."/>
            <person name="van Lin L.H."/>
            <person name="Janse C.J."/>
            <person name="Waters A.P."/>
            <person name="Smith H.O."/>
            <person name="White O.R."/>
            <person name="Salzberg S.L."/>
            <person name="Venter J.C."/>
            <person name="Fraser C.M."/>
            <person name="Hoffman S.L."/>
            <person name="Gardner M.J."/>
            <person name="Carucci D.J."/>
        </authorList>
    </citation>
    <scope>NUCLEOTIDE SEQUENCE [LARGE SCALE GENOMIC DNA]</scope>
    <source>
        <strain evidence="2 3">17XNL</strain>
    </source>
</reference>
<dbReference type="PaxDb" id="73239-Q7RQV2"/>
<protein>
    <submittedName>
        <fullName evidence="2">Yir3 protein</fullName>
    </submittedName>
</protein>
<comment type="caution">
    <text evidence="2">The sequence shown here is derived from an EMBL/GenBank/DDBJ whole genome shotgun (WGS) entry which is preliminary data.</text>
</comment>
<evidence type="ECO:0000256" key="1">
    <source>
        <dbReference type="SAM" id="Phobius"/>
    </source>
</evidence>
<keyword evidence="3" id="KW-1185">Reference proteome</keyword>
<keyword evidence="1" id="KW-0812">Transmembrane</keyword>
<dbReference type="AlphaFoldDB" id="Q7RQV2"/>
<evidence type="ECO:0000313" key="3">
    <source>
        <dbReference type="Proteomes" id="UP000008553"/>
    </source>
</evidence>
<name>Q7RQV2_PLAYO</name>
<dbReference type="Proteomes" id="UP000008553">
    <property type="component" value="Unassembled WGS sequence"/>
</dbReference>
<sequence length="345" mass="39887">MDKNVCSNFIYVTTNLEYDSNNKDYKFKEDEHLKNYCISGCDNNLEKINAGCLYLLYTFFGSSDLFQSVAKSNTNIVDYIIIWLSYMLSLMDNELKESLGFFYKTYIIGGDKYKNTIADISEYNSYMELITKNHDLTNVNMNKNIISELYDAFKLLCEMYTEFNENTSNCTKCSGKADQFVKKYEKLKNDSSIAKNSSYSKVLCTLSTDYDNLKNKCKNFPLFPEINTTQNSVKCSENILKQISEDASSSSSITNKLLLVLSIFGAIGIFLGISYKSSKTTFKRKTKKYKEENELLICDSKSSDYFGNSNNDLYILRNCLLGSNFWSQPLHNFYIVFMLWDSYWD</sequence>
<dbReference type="EMBL" id="AABL01000266">
    <property type="protein sequence ID" value="EAA19734.1"/>
    <property type="molecule type" value="Genomic_DNA"/>
</dbReference>
<keyword evidence="1" id="KW-0472">Membrane</keyword>
<gene>
    <name evidence="2" type="ORF">PY00988</name>
</gene>
<dbReference type="NCBIfam" id="TIGR01590">
    <property type="entry name" value="yir-bir-cir_Pla"/>
    <property type="match status" value="1"/>
</dbReference>
<feature type="transmembrane region" description="Helical" evidence="1">
    <location>
        <begin position="257"/>
        <end position="275"/>
    </location>
</feature>
<dbReference type="InterPro" id="IPR006477">
    <property type="entry name" value="Yir_bir_cir"/>
</dbReference>
<accession>Q7RQV2</accession>
<dbReference type="InParanoid" id="Q7RQV2"/>